<dbReference type="Proteomes" id="UP000005808">
    <property type="component" value="Unassembled WGS sequence"/>
</dbReference>
<gene>
    <name evidence="2" type="ORF">OR16_35727</name>
</gene>
<reference evidence="2 3" key="1">
    <citation type="journal article" date="2012" name="J. Bacteriol.">
        <title>De Novo Genome Project of Cupriavidus basilensis OR16.</title>
        <authorList>
            <person name="Cserhati M."/>
            <person name="Kriszt B."/>
            <person name="Szoboszlay S."/>
            <person name="Toth A."/>
            <person name="Szabo I."/>
            <person name="Tancsics A."/>
            <person name="Nagy I."/>
            <person name="Horvath B."/>
            <person name="Nagy I."/>
            <person name="Kukolya J."/>
        </authorList>
    </citation>
    <scope>NUCLEOTIDE SEQUENCE [LARGE SCALE GENOMIC DNA]</scope>
    <source>
        <strain evidence="2 3">OR16</strain>
    </source>
</reference>
<dbReference type="EMBL" id="AHJE01000114">
    <property type="protein sequence ID" value="EHP38592.1"/>
    <property type="molecule type" value="Genomic_DNA"/>
</dbReference>
<sequence length="119" mass="12124">MSTFARTGRCAAQDLAKRLPLVLASALLSVPAWAADGIIAFRGAIVAPSCATQMSASGSPSVSCPASGNLSAEFAVLPPVPGKVAMLKTARVSVEAVQFVKGSGPSSRQQGIVVVTEYY</sequence>
<feature type="chain" id="PRO_5003555374" description="Type 1 fimbrial protein" evidence="1">
    <location>
        <begin position="35"/>
        <end position="119"/>
    </location>
</feature>
<proteinExistence type="predicted"/>
<dbReference type="RefSeq" id="WP_006163121.1">
    <property type="nucleotide sequence ID" value="NZ_AHJE01000114.1"/>
</dbReference>
<dbReference type="OrthoDB" id="6046808at2"/>
<evidence type="ECO:0000256" key="1">
    <source>
        <dbReference type="SAM" id="SignalP"/>
    </source>
</evidence>
<evidence type="ECO:0000313" key="3">
    <source>
        <dbReference type="Proteomes" id="UP000005808"/>
    </source>
</evidence>
<evidence type="ECO:0008006" key="4">
    <source>
        <dbReference type="Google" id="ProtNLM"/>
    </source>
</evidence>
<dbReference type="PATRIC" id="fig|1127483.3.peg.7135"/>
<evidence type="ECO:0000313" key="2">
    <source>
        <dbReference type="EMBL" id="EHP38592.1"/>
    </source>
</evidence>
<organism evidence="2 3">
    <name type="scientific">Cupriavidus basilensis OR16</name>
    <dbReference type="NCBI Taxonomy" id="1127483"/>
    <lineage>
        <taxon>Bacteria</taxon>
        <taxon>Pseudomonadati</taxon>
        <taxon>Pseudomonadota</taxon>
        <taxon>Betaproteobacteria</taxon>
        <taxon>Burkholderiales</taxon>
        <taxon>Burkholderiaceae</taxon>
        <taxon>Cupriavidus</taxon>
    </lineage>
</organism>
<protein>
    <recommendedName>
        <fullName evidence="4">Type 1 fimbrial protein</fullName>
    </recommendedName>
</protein>
<dbReference type="AlphaFoldDB" id="H1SFM0"/>
<accession>H1SFM0</accession>
<name>H1SFM0_9BURK</name>
<keyword evidence="1" id="KW-0732">Signal</keyword>
<comment type="caution">
    <text evidence="2">The sequence shown here is derived from an EMBL/GenBank/DDBJ whole genome shotgun (WGS) entry which is preliminary data.</text>
</comment>
<feature type="signal peptide" evidence="1">
    <location>
        <begin position="1"/>
        <end position="34"/>
    </location>
</feature>